<dbReference type="Ensembl" id="ENSECRT00000010227.1">
    <property type="protein sequence ID" value="ENSECRP00000010061.1"/>
    <property type="gene ID" value="ENSECRG00000006716.1"/>
</dbReference>
<reference evidence="11" key="3">
    <citation type="submission" date="2025-09" db="UniProtKB">
        <authorList>
            <consortium name="Ensembl"/>
        </authorList>
    </citation>
    <scope>IDENTIFICATION</scope>
</reference>
<evidence type="ECO:0000256" key="4">
    <source>
        <dbReference type="ARBA" id="ARBA00022679"/>
    </source>
</evidence>
<dbReference type="Gene3D" id="3.90.550.50">
    <property type="match status" value="1"/>
</dbReference>
<keyword evidence="7" id="KW-1133">Transmembrane helix</keyword>
<proteinExistence type="inferred from homology"/>
<dbReference type="InterPro" id="IPR002659">
    <property type="entry name" value="Glyco_trans_31"/>
</dbReference>
<evidence type="ECO:0000256" key="2">
    <source>
        <dbReference type="ARBA" id="ARBA00008661"/>
    </source>
</evidence>
<dbReference type="PANTHER" id="PTHR11214">
    <property type="entry name" value="BETA-1,3-N-ACETYLGLUCOSAMINYLTRANSFERASE"/>
    <property type="match status" value="1"/>
</dbReference>
<dbReference type="AlphaFoldDB" id="A0A8C4X6Y7"/>
<accession>A0A8C4X6Y7</accession>
<dbReference type="PANTHER" id="PTHR11214:SF91">
    <property type="entry name" value="UDP-GLCNAC:BETAGAL BETA-1,3-N-ACETYLGLUCOSAMINYLTRANSFERASE 9"/>
    <property type="match status" value="1"/>
</dbReference>
<evidence type="ECO:0000313" key="12">
    <source>
        <dbReference type="Proteomes" id="UP000694620"/>
    </source>
</evidence>
<evidence type="ECO:0000256" key="3">
    <source>
        <dbReference type="ARBA" id="ARBA00022676"/>
    </source>
</evidence>
<evidence type="ECO:0000256" key="5">
    <source>
        <dbReference type="ARBA" id="ARBA00022692"/>
    </source>
</evidence>
<dbReference type="GO" id="GO:0008194">
    <property type="term" value="F:UDP-glycosyltransferase activity"/>
    <property type="evidence" value="ECO:0007669"/>
    <property type="project" value="TreeGrafter"/>
</dbReference>
<comment type="subcellular location">
    <subcellularLocation>
        <location evidence="1 10">Golgi apparatus membrane</location>
        <topology evidence="1 10">Single-pass type II membrane protein</topology>
    </subcellularLocation>
</comment>
<reference evidence="11" key="1">
    <citation type="submission" date="2021-06" db="EMBL/GenBank/DDBJ databases">
        <authorList>
            <consortium name="Wellcome Sanger Institute Data Sharing"/>
        </authorList>
    </citation>
    <scope>NUCLEOTIDE SEQUENCE [LARGE SCALE GENOMIC DNA]</scope>
</reference>
<dbReference type="FunFam" id="3.90.550.50:FF:000020">
    <property type="entry name" value="Hexosyltransferase"/>
    <property type="match status" value="1"/>
</dbReference>
<evidence type="ECO:0000256" key="6">
    <source>
        <dbReference type="ARBA" id="ARBA00022968"/>
    </source>
</evidence>
<keyword evidence="12" id="KW-1185">Reference proteome</keyword>
<reference evidence="11" key="2">
    <citation type="submission" date="2025-08" db="UniProtKB">
        <authorList>
            <consortium name="Ensembl"/>
        </authorList>
    </citation>
    <scope>IDENTIFICATION</scope>
</reference>
<dbReference type="GO" id="GO:0006493">
    <property type="term" value="P:protein O-linked glycosylation"/>
    <property type="evidence" value="ECO:0007669"/>
    <property type="project" value="TreeGrafter"/>
</dbReference>
<keyword evidence="6" id="KW-0735">Signal-anchor</keyword>
<organism evidence="11 12">
    <name type="scientific">Erpetoichthys calabaricus</name>
    <name type="common">Rope fish</name>
    <name type="synonym">Calamoichthys calabaricus</name>
    <dbReference type="NCBI Taxonomy" id="27687"/>
    <lineage>
        <taxon>Eukaryota</taxon>
        <taxon>Metazoa</taxon>
        <taxon>Chordata</taxon>
        <taxon>Craniata</taxon>
        <taxon>Vertebrata</taxon>
        <taxon>Euteleostomi</taxon>
        <taxon>Actinopterygii</taxon>
        <taxon>Polypteriformes</taxon>
        <taxon>Polypteridae</taxon>
        <taxon>Erpetoichthys</taxon>
    </lineage>
</organism>
<dbReference type="Proteomes" id="UP000694620">
    <property type="component" value="Chromosome 9"/>
</dbReference>
<dbReference type="Pfam" id="PF01762">
    <property type="entry name" value="Galactosyl_T"/>
    <property type="match status" value="1"/>
</dbReference>
<evidence type="ECO:0000256" key="10">
    <source>
        <dbReference type="RuleBase" id="RU363063"/>
    </source>
</evidence>
<keyword evidence="4" id="KW-0808">Transferase</keyword>
<evidence type="ECO:0000256" key="1">
    <source>
        <dbReference type="ARBA" id="ARBA00004323"/>
    </source>
</evidence>
<protein>
    <recommendedName>
        <fullName evidence="10">Hexosyltransferase</fullName>
        <ecNumber evidence="10">2.4.1.-</ecNumber>
    </recommendedName>
</protein>
<evidence type="ECO:0000256" key="8">
    <source>
        <dbReference type="ARBA" id="ARBA00023034"/>
    </source>
</evidence>
<dbReference type="GO" id="GO:0030311">
    <property type="term" value="P:poly-N-acetyllactosamine biosynthetic process"/>
    <property type="evidence" value="ECO:0007669"/>
    <property type="project" value="TreeGrafter"/>
</dbReference>
<keyword evidence="8 10" id="KW-0333">Golgi apparatus</keyword>
<keyword evidence="5" id="KW-0812">Transmembrane</keyword>
<dbReference type="GO" id="GO:0000139">
    <property type="term" value="C:Golgi membrane"/>
    <property type="evidence" value="ECO:0007669"/>
    <property type="project" value="UniProtKB-SubCell"/>
</dbReference>
<keyword evidence="9" id="KW-0472">Membrane</keyword>
<evidence type="ECO:0000256" key="7">
    <source>
        <dbReference type="ARBA" id="ARBA00022989"/>
    </source>
</evidence>
<dbReference type="EC" id="2.4.1.-" evidence="10"/>
<keyword evidence="3 10" id="KW-0328">Glycosyltransferase</keyword>
<sequence>MKRYFKGDVICTVLIVAILCLLLYMQNDLMARAQVQKPAFTSKPLCKPDTMEPVNVQPSGTPSFNFHHYLRNIHCRDFSLLLNQPTKCNPAPFLLIAVKSLANEFEKREVVRKTWGAKGLLKGVQITTIFLLGVPRNQSVLPGWKQLLQYESDAYRDVLLWNFQDTFFNLTLKEIHFLKWVHTFCPGVQFIFKGDADVYVNIDNILELLKEQKANQDLFIGDIIYQAQPIRSKKSKYFIPEIVYGQGIYPNYAGGGGFLMSGFTAERLYAACQQVDLFPIDDVYLGMCLMRIGLKPTAHEGFRTFGIVRPSAAPHLQVYDPCFYKELMVVHSLTVPEIWLMWNMLHDPKIVCNKRVLVKKPGPLQEVTKTGHQV</sequence>
<dbReference type="GeneTree" id="ENSGT00940000162243"/>
<comment type="similarity">
    <text evidence="2 10">Belongs to the glycosyltransferase 31 family.</text>
</comment>
<evidence type="ECO:0000313" key="11">
    <source>
        <dbReference type="Ensembl" id="ENSECRP00000010061.1"/>
    </source>
</evidence>
<name>A0A8C4X6Y7_ERPCA</name>
<gene>
    <name evidence="11" type="primary">B3GNT9</name>
</gene>
<dbReference type="GO" id="GO:0016758">
    <property type="term" value="F:hexosyltransferase activity"/>
    <property type="evidence" value="ECO:0007669"/>
    <property type="project" value="InterPro"/>
</dbReference>
<evidence type="ECO:0000256" key="9">
    <source>
        <dbReference type="ARBA" id="ARBA00023136"/>
    </source>
</evidence>